<reference evidence="4 5" key="1">
    <citation type="submission" date="2024-06" db="EMBL/GenBank/DDBJ databases">
        <authorList>
            <person name="Pan Q."/>
            <person name="Wen M."/>
            <person name="Jouanno E."/>
            <person name="Zahm M."/>
            <person name="Klopp C."/>
            <person name="Cabau C."/>
            <person name="Louis A."/>
            <person name="Berthelot C."/>
            <person name="Parey E."/>
            <person name="Roest Crollius H."/>
            <person name="Montfort J."/>
            <person name="Robinson-Rechavi M."/>
            <person name="Bouchez O."/>
            <person name="Lampietro C."/>
            <person name="Lopez Roques C."/>
            <person name="Donnadieu C."/>
            <person name="Postlethwait J."/>
            <person name="Bobe J."/>
            <person name="Verreycken H."/>
            <person name="Guiguen Y."/>
        </authorList>
    </citation>
    <scope>NUCLEOTIDE SEQUENCE [LARGE SCALE GENOMIC DNA]</scope>
    <source>
        <strain evidence="4">Up_M1</strain>
        <tissue evidence="4">Testis</tissue>
    </source>
</reference>
<feature type="domain" description="PH" evidence="2">
    <location>
        <begin position="22"/>
        <end position="129"/>
    </location>
</feature>
<evidence type="ECO:0000313" key="4">
    <source>
        <dbReference type="EMBL" id="KAL0977989.1"/>
    </source>
</evidence>
<dbReference type="PROSITE" id="PS50003">
    <property type="entry name" value="PH_DOMAIN"/>
    <property type="match status" value="1"/>
</dbReference>
<organism evidence="4 5">
    <name type="scientific">Umbra pygmaea</name>
    <name type="common">Eastern mudminnow</name>
    <dbReference type="NCBI Taxonomy" id="75934"/>
    <lineage>
        <taxon>Eukaryota</taxon>
        <taxon>Metazoa</taxon>
        <taxon>Chordata</taxon>
        <taxon>Craniata</taxon>
        <taxon>Vertebrata</taxon>
        <taxon>Euteleostomi</taxon>
        <taxon>Actinopterygii</taxon>
        <taxon>Neopterygii</taxon>
        <taxon>Teleostei</taxon>
        <taxon>Protacanthopterygii</taxon>
        <taxon>Esociformes</taxon>
        <taxon>Umbridae</taxon>
        <taxon>Umbra</taxon>
    </lineage>
</organism>
<dbReference type="EMBL" id="JAGEUA010000005">
    <property type="protein sequence ID" value="KAL0977989.1"/>
    <property type="molecule type" value="Genomic_DNA"/>
</dbReference>
<dbReference type="Gene3D" id="2.30.29.30">
    <property type="entry name" value="Pleckstrin-homology domain (PH domain)/Phosphotyrosine-binding domain (PTB)"/>
    <property type="match status" value="1"/>
</dbReference>
<dbReference type="PROSITE" id="PS50096">
    <property type="entry name" value="IQ"/>
    <property type="match status" value="1"/>
</dbReference>
<dbReference type="Pfam" id="PF00169">
    <property type="entry name" value="PH"/>
    <property type="match status" value="1"/>
</dbReference>
<dbReference type="FunFam" id="2.30.29.30:FF:000176">
    <property type="entry name" value="ras-specific guanine nucleotide-releasing factor 1 isoform X2"/>
    <property type="match status" value="1"/>
</dbReference>
<accession>A0ABD0WM88</accession>
<evidence type="ECO:0000259" key="3">
    <source>
        <dbReference type="PROSITE" id="PS50010"/>
    </source>
</evidence>
<dbReference type="AlphaFoldDB" id="A0ABD0WM88"/>
<feature type="domain" description="DH" evidence="3">
    <location>
        <begin position="183"/>
        <end position="214"/>
    </location>
</feature>
<dbReference type="SMART" id="SM00233">
    <property type="entry name" value="PH"/>
    <property type="match status" value="1"/>
</dbReference>
<protein>
    <submittedName>
        <fullName evidence="4">Uncharacterized protein</fullName>
    </submittedName>
</protein>
<evidence type="ECO:0000256" key="1">
    <source>
        <dbReference type="SAM" id="MobiDB-lite"/>
    </source>
</evidence>
<feature type="compositionally biased region" description="Low complexity" evidence="1">
    <location>
        <begin position="217"/>
        <end position="235"/>
    </location>
</feature>
<evidence type="ECO:0000313" key="5">
    <source>
        <dbReference type="Proteomes" id="UP001557470"/>
    </source>
</evidence>
<feature type="region of interest" description="Disordered" evidence="1">
    <location>
        <begin position="217"/>
        <end position="241"/>
    </location>
</feature>
<dbReference type="Proteomes" id="UP001557470">
    <property type="component" value="Unassembled WGS sequence"/>
</dbReference>
<gene>
    <name evidence="4" type="ORF">UPYG_G00164370</name>
</gene>
<dbReference type="InterPro" id="IPR000219">
    <property type="entry name" value="DH_dom"/>
</dbReference>
<dbReference type="Gene3D" id="1.20.900.10">
    <property type="entry name" value="Dbl homology (DH) domain"/>
    <property type="match status" value="1"/>
</dbReference>
<dbReference type="InterPro" id="IPR035899">
    <property type="entry name" value="DBL_dom_sf"/>
</dbReference>
<dbReference type="SUPFAM" id="SSF48065">
    <property type="entry name" value="DBL homology domain (DH-domain)"/>
    <property type="match status" value="1"/>
</dbReference>
<name>A0ABD0WM88_UMBPY</name>
<proteinExistence type="predicted"/>
<dbReference type="PROSITE" id="PS50010">
    <property type="entry name" value="DH_2"/>
    <property type="match status" value="1"/>
</dbReference>
<comment type="caution">
    <text evidence="4">The sequence shown here is derived from an EMBL/GenBank/DDBJ whole genome shotgun (WGS) entry which is preliminary data.</text>
</comment>
<dbReference type="InterPro" id="IPR001849">
    <property type="entry name" value="PH_domain"/>
</dbReference>
<evidence type="ECO:0000259" key="2">
    <source>
        <dbReference type="PROSITE" id="PS50003"/>
    </source>
</evidence>
<sequence length="241" mass="27700">MQKGTRLNDGHVTYLALLAKKDGTRRGCLCKKSSDNTKWHAKWFALLQNMLFYFENDSSSRPSGLYLLEGSVCDRAPSPKPSVSAKDCLEKQYYFTVMFNHDHQKALELRTEDAKDCDEWISGLLKDNEKIHSTPEVPASNDETELKKIKMVQSFLRGWICRRKWKSIIQDYIRSPHAESMRKRNQVVFSMLDSEAEYVQQLHILVNNFLRPLRMAASSKKPPSPTMMSAASSSTGNQPRY</sequence>
<dbReference type="InterPro" id="IPR011993">
    <property type="entry name" value="PH-like_dom_sf"/>
</dbReference>
<keyword evidence="5" id="KW-1185">Reference proteome</keyword>
<dbReference type="SUPFAM" id="SSF50729">
    <property type="entry name" value="PH domain-like"/>
    <property type="match status" value="1"/>
</dbReference>